<evidence type="ECO:0000256" key="1">
    <source>
        <dbReference type="SAM" id="MobiDB-lite"/>
    </source>
</evidence>
<dbReference type="EMBL" id="FXTY01000005">
    <property type="protein sequence ID" value="SMP25228.1"/>
    <property type="molecule type" value="Genomic_DNA"/>
</dbReference>
<feature type="region of interest" description="Disordered" evidence="1">
    <location>
        <begin position="145"/>
        <end position="168"/>
    </location>
</feature>
<dbReference type="InterPro" id="IPR007410">
    <property type="entry name" value="LpqE-like"/>
</dbReference>
<evidence type="ECO:0000313" key="4">
    <source>
        <dbReference type="Proteomes" id="UP001157961"/>
    </source>
</evidence>
<evidence type="ECO:0000256" key="2">
    <source>
        <dbReference type="SAM" id="SignalP"/>
    </source>
</evidence>
<gene>
    <name evidence="3" type="ORF">SAMN06265373_10559</name>
</gene>
<dbReference type="Pfam" id="PF04314">
    <property type="entry name" value="PCuAC"/>
    <property type="match status" value="1"/>
</dbReference>
<keyword evidence="4" id="KW-1185">Reference proteome</keyword>
<protein>
    <recommendedName>
        <fullName evidence="5">Copper chaperone PCu(A)C</fullName>
    </recommendedName>
</protein>
<dbReference type="Gene3D" id="2.60.40.1890">
    <property type="entry name" value="PCu(A)C copper chaperone"/>
    <property type="match status" value="1"/>
</dbReference>
<name>A0ABY1P577_9RHOB</name>
<dbReference type="InterPro" id="IPR036182">
    <property type="entry name" value="PCuAC_sf"/>
</dbReference>
<dbReference type="PANTHER" id="PTHR36302:SF1">
    <property type="entry name" value="COPPER CHAPERONE PCU(A)C"/>
    <property type="match status" value="1"/>
</dbReference>
<keyword evidence="2" id="KW-0732">Signal</keyword>
<dbReference type="PANTHER" id="PTHR36302">
    <property type="entry name" value="BLR7088 PROTEIN"/>
    <property type="match status" value="1"/>
</dbReference>
<evidence type="ECO:0000313" key="3">
    <source>
        <dbReference type="EMBL" id="SMP25228.1"/>
    </source>
</evidence>
<proteinExistence type="predicted"/>
<accession>A0ABY1P577</accession>
<feature type="signal peptide" evidence="2">
    <location>
        <begin position="1"/>
        <end position="22"/>
    </location>
</feature>
<dbReference type="InterPro" id="IPR058248">
    <property type="entry name" value="Lxx211020-like"/>
</dbReference>
<evidence type="ECO:0008006" key="5">
    <source>
        <dbReference type="Google" id="ProtNLM"/>
    </source>
</evidence>
<dbReference type="RefSeq" id="WP_283426482.1">
    <property type="nucleotide sequence ID" value="NZ_FXTY01000005.1"/>
</dbReference>
<organism evidence="3 4">
    <name type="scientific">Shimia sagamensis</name>
    <dbReference type="NCBI Taxonomy" id="1566352"/>
    <lineage>
        <taxon>Bacteria</taxon>
        <taxon>Pseudomonadati</taxon>
        <taxon>Pseudomonadota</taxon>
        <taxon>Alphaproteobacteria</taxon>
        <taxon>Rhodobacterales</taxon>
        <taxon>Roseobacteraceae</taxon>
    </lineage>
</organism>
<feature type="chain" id="PRO_5046799441" description="Copper chaperone PCu(A)C" evidence="2">
    <location>
        <begin position="23"/>
        <end position="168"/>
    </location>
</feature>
<sequence length="168" mass="17807">MSFKTLSLAAVAAVALALPAFAESTIAVNDAYARVATKMSKAGAAFMVIENTGAEDDQLISVSSDVAKRTELHTHKEDADGNMQMLHVKEGFAVPANGTHALARGGDHVMFMGLNRGLEHGDVVTITLTFEKAGEVTLEVPVDLERKPDHGAMKHGDHSGHDMKKSDG</sequence>
<dbReference type="Proteomes" id="UP001157961">
    <property type="component" value="Unassembled WGS sequence"/>
</dbReference>
<comment type="caution">
    <text evidence="3">The sequence shown here is derived from an EMBL/GenBank/DDBJ whole genome shotgun (WGS) entry which is preliminary data.</text>
</comment>
<dbReference type="SUPFAM" id="SSF110087">
    <property type="entry name" value="DR1885-like metal-binding protein"/>
    <property type="match status" value="1"/>
</dbReference>
<reference evidence="3 4" key="1">
    <citation type="submission" date="2017-05" db="EMBL/GenBank/DDBJ databases">
        <authorList>
            <person name="Varghese N."/>
            <person name="Submissions S."/>
        </authorList>
    </citation>
    <scope>NUCLEOTIDE SEQUENCE [LARGE SCALE GENOMIC DNA]</scope>
    <source>
        <strain evidence="3 4">DSM 29734</strain>
    </source>
</reference>